<organism evidence="1 2">
    <name type="scientific">Flavobacterium arcticum</name>
    <dbReference type="NCBI Taxonomy" id="1784713"/>
    <lineage>
        <taxon>Bacteria</taxon>
        <taxon>Pseudomonadati</taxon>
        <taxon>Bacteroidota</taxon>
        <taxon>Flavobacteriia</taxon>
        <taxon>Flavobacteriales</taxon>
        <taxon>Flavobacteriaceae</taxon>
        <taxon>Flavobacterium</taxon>
    </lineage>
</organism>
<dbReference type="KEGG" id="fat:DVK85_06875"/>
<dbReference type="EMBL" id="CP031188">
    <property type="protein sequence ID" value="AXG73981.1"/>
    <property type="molecule type" value="Genomic_DNA"/>
</dbReference>
<proteinExistence type="predicted"/>
<evidence type="ECO:0000313" key="2">
    <source>
        <dbReference type="Proteomes" id="UP000253951"/>
    </source>
</evidence>
<evidence type="ECO:0000313" key="1">
    <source>
        <dbReference type="EMBL" id="AXG73981.1"/>
    </source>
</evidence>
<keyword evidence="2" id="KW-1185">Reference proteome</keyword>
<accession>A0A345HBM1</accession>
<protein>
    <submittedName>
        <fullName evidence="1">Uncharacterized protein</fullName>
    </submittedName>
</protein>
<name>A0A345HBM1_9FLAO</name>
<dbReference type="AlphaFoldDB" id="A0A345HBM1"/>
<dbReference type="RefSeq" id="WP_114677740.1">
    <property type="nucleotide sequence ID" value="NZ_CP031188.1"/>
</dbReference>
<gene>
    <name evidence="1" type="ORF">DVK85_06875</name>
</gene>
<dbReference type="Proteomes" id="UP000253951">
    <property type="component" value="Chromosome"/>
</dbReference>
<sequence>MSEQEQFLNTIAEVLKPIESTIGPQSGISMQAMRNKLSNFTEVLEAKRTKVNEMANGYINTRNPSAEQVEDIKEQVNILFNNYMKSFNN</sequence>
<reference evidence="1 2" key="1">
    <citation type="submission" date="2018-07" db="EMBL/GenBank/DDBJ databases">
        <title>Complete genome sequence of Flavobacterium arcticum type strain SM1502T.</title>
        <authorList>
            <person name="Li Y."/>
            <person name="Li D.-D."/>
        </authorList>
    </citation>
    <scope>NUCLEOTIDE SEQUENCE [LARGE SCALE GENOMIC DNA]</scope>
    <source>
        <strain evidence="1 2">SM1502</strain>
    </source>
</reference>